<dbReference type="EMBL" id="UINC01066856">
    <property type="protein sequence ID" value="SVB97967.1"/>
    <property type="molecule type" value="Genomic_DNA"/>
</dbReference>
<name>A0A382IFF1_9ZZZZ</name>
<reference evidence="1" key="1">
    <citation type="submission" date="2018-05" db="EMBL/GenBank/DDBJ databases">
        <authorList>
            <person name="Lanie J.A."/>
            <person name="Ng W.-L."/>
            <person name="Kazmierczak K.M."/>
            <person name="Andrzejewski T.M."/>
            <person name="Davidsen T.M."/>
            <person name="Wayne K.J."/>
            <person name="Tettelin H."/>
            <person name="Glass J.I."/>
            <person name="Rusch D."/>
            <person name="Podicherti R."/>
            <person name="Tsui H.-C.T."/>
            <person name="Winkler M.E."/>
        </authorList>
    </citation>
    <scope>NUCLEOTIDE SEQUENCE</scope>
</reference>
<protein>
    <submittedName>
        <fullName evidence="1">Uncharacterized protein</fullName>
    </submittedName>
</protein>
<accession>A0A382IFF1</accession>
<gene>
    <name evidence="1" type="ORF">METZ01_LOCUS250821</name>
</gene>
<proteinExistence type="predicted"/>
<dbReference type="AlphaFoldDB" id="A0A382IFF1"/>
<sequence length="231" mass="27551">MISGSALLIWSFFIQFQINENYLDFPINEKEAKQKALQYIGSRGWDVSGYTYASDYNHSSWRTSWNENYFSEIPAQKNKKKIDKIDKLAGNHRWNMRWFRPPDTDEIEISYAKDGQLIFFNHIIPDTLAGDSLPQEIAYNVAKIFLKNMPFSDFVEKDWVIIDKTQTNKPNRIDHYFQWENNKYNFDNSTIKISLRVHGSQVVRFHRWFEESEELKTQFISWGIISDFFDN</sequence>
<evidence type="ECO:0000313" key="1">
    <source>
        <dbReference type="EMBL" id="SVB97967.1"/>
    </source>
</evidence>
<feature type="non-terminal residue" evidence="1">
    <location>
        <position position="231"/>
    </location>
</feature>
<organism evidence="1">
    <name type="scientific">marine metagenome</name>
    <dbReference type="NCBI Taxonomy" id="408172"/>
    <lineage>
        <taxon>unclassified sequences</taxon>
        <taxon>metagenomes</taxon>
        <taxon>ecological metagenomes</taxon>
    </lineage>
</organism>